<evidence type="ECO:0000256" key="4">
    <source>
        <dbReference type="ARBA" id="ARBA00023002"/>
    </source>
</evidence>
<gene>
    <name evidence="11" type="ORF">SAMN05443638_11829</name>
</gene>
<feature type="binding site" evidence="7">
    <location>
        <position position="257"/>
    </location>
    <ligand>
        <name>NAD(+)</name>
        <dbReference type="ChEBI" id="CHEBI:57540"/>
    </ligand>
</feature>
<dbReference type="Proteomes" id="UP000184035">
    <property type="component" value="Unassembled WGS sequence"/>
</dbReference>
<feature type="binding site" evidence="7">
    <location>
        <position position="127"/>
    </location>
    <ligand>
        <name>substrate</name>
    </ligand>
</feature>
<evidence type="ECO:0000256" key="5">
    <source>
        <dbReference type="PIRNR" id="PIRNR000185"/>
    </source>
</evidence>
<dbReference type="OrthoDB" id="9803297at2"/>
<dbReference type="FunFam" id="3.40.50.10860:FF:000002">
    <property type="entry name" value="Glutamate dehydrogenase"/>
    <property type="match status" value="1"/>
</dbReference>
<keyword evidence="7" id="KW-0520">NAD</keyword>
<dbReference type="InterPro" id="IPR014362">
    <property type="entry name" value="Glu_DH"/>
</dbReference>
<dbReference type="InterPro" id="IPR046346">
    <property type="entry name" value="Aminoacid_DH-like_N_sf"/>
</dbReference>
<keyword evidence="4 5" id="KW-0560">Oxidoreductase</keyword>
<dbReference type="SUPFAM" id="SSF53223">
    <property type="entry name" value="Aminoacid dehydrogenase-like, N-terminal domain"/>
    <property type="match status" value="1"/>
</dbReference>
<feature type="site" description="Important for catalysis" evidence="8">
    <location>
        <position position="182"/>
    </location>
</feature>
<dbReference type="PANTHER" id="PTHR43571">
    <property type="entry name" value="NADP-SPECIFIC GLUTAMATE DEHYDROGENASE 1-RELATED"/>
    <property type="match status" value="1"/>
</dbReference>
<dbReference type="PROSITE" id="PS00074">
    <property type="entry name" value="GLFV_DEHYDROGENASE"/>
    <property type="match status" value="1"/>
</dbReference>
<dbReference type="InterPro" id="IPR033524">
    <property type="entry name" value="Glu/Leu/Phe/Val_DH_AS"/>
</dbReference>
<dbReference type="Gene3D" id="3.40.50.10860">
    <property type="entry name" value="Leucine Dehydrogenase, chain A, domain 1"/>
    <property type="match status" value="1"/>
</dbReference>
<evidence type="ECO:0000259" key="10">
    <source>
        <dbReference type="SMART" id="SM00839"/>
    </source>
</evidence>
<sequence>MKDTINPKTNLKEDSISHRYIKSVIDKVKKINNNEEKFIQAVEEVLNSLEPVLSRYPEYIETNILERFCEPERQIVFKVPWEDDMGNIKVNRGFRIQFNGAIGPYKGGLRFHPSVDLETIKFLAFEQTLKNALTGLPIGGGKGGSDFDPKGKSDGEIRRFCESFICELYKHIGKDIDIPAGDIGVGKKEIGYLFGYYRRIKGTFENSVITGKDLSYGGSLIRPESTGFGIVYFCREILNHFKEDIYGKTVALSGFGNVSWGVCKKIAELGGKVITLSGPDGYIYDAKGVSTKEKIDYLIEMRNSGRDKIEDYSKKFNVPFFSGEKPWKVKADIIIPCAIENDIDLNSAKDIVKNGVKYLCEGANMPCTNEAINYMRENGVIIGPFKAANAGGVAVSVLEISQNNMKLSWSKEEVDLKLNEIMVNIHKNIVSISSQYGFGYDLISGANIYGFMKVAKAMYMQGIY</sequence>
<feature type="binding site" evidence="7">
    <location>
        <position position="396"/>
    </location>
    <ligand>
        <name>substrate</name>
    </ligand>
</feature>
<organism evidence="11 12">
    <name type="scientific">Clostridium fallax</name>
    <dbReference type="NCBI Taxonomy" id="1533"/>
    <lineage>
        <taxon>Bacteria</taxon>
        <taxon>Bacillati</taxon>
        <taxon>Bacillota</taxon>
        <taxon>Clostridia</taxon>
        <taxon>Eubacteriales</taxon>
        <taxon>Clostridiaceae</taxon>
        <taxon>Clostridium</taxon>
    </lineage>
</organism>
<dbReference type="GO" id="GO:0005829">
    <property type="term" value="C:cytosol"/>
    <property type="evidence" value="ECO:0007669"/>
    <property type="project" value="TreeGrafter"/>
</dbReference>
<dbReference type="PRINTS" id="PR00082">
    <property type="entry name" value="GLFDHDRGNASE"/>
</dbReference>
<dbReference type="RefSeq" id="WP_072896634.1">
    <property type="nucleotide sequence ID" value="NZ_FQVM01000018.1"/>
</dbReference>
<feature type="binding site" evidence="7">
    <location>
        <position position="226"/>
    </location>
    <ligand>
        <name>NAD(+)</name>
        <dbReference type="ChEBI" id="CHEBI:57540"/>
    </ligand>
</feature>
<dbReference type="Gene3D" id="3.40.50.720">
    <property type="entry name" value="NAD(P)-binding Rossmann-like Domain"/>
    <property type="match status" value="1"/>
</dbReference>
<feature type="domain" description="Glutamate/phenylalanine/leucine/valine/L-tryptophan dehydrogenase C-terminal" evidence="10">
    <location>
        <begin position="219"/>
        <end position="462"/>
    </location>
</feature>
<dbReference type="InterPro" id="IPR006095">
    <property type="entry name" value="Glu/Leu/Phe/Val/Trp_DH"/>
</dbReference>
<evidence type="ECO:0000313" key="12">
    <source>
        <dbReference type="Proteomes" id="UP000184035"/>
    </source>
</evidence>
<dbReference type="GO" id="GO:0000166">
    <property type="term" value="F:nucleotide binding"/>
    <property type="evidence" value="ECO:0007669"/>
    <property type="project" value="UniProtKB-KW"/>
</dbReference>
<evidence type="ECO:0000256" key="8">
    <source>
        <dbReference type="PIRSR" id="PIRSR000185-3"/>
    </source>
</evidence>
<evidence type="ECO:0000256" key="3">
    <source>
        <dbReference type="ARBA" id="ARBA00012896"/>
    </source>
</evidence>
<dbReference type="AlphaFoldDB" id="A0A1M4XGY2"/>
<dbReference type="PANTHER" id="PTHR43571:SF1">
    <property type="entry name" value="NADP-SPECIFIC GLUTAMATE DEHYDROGENASE 1-RELATED"/>
    <property type="match status" value="1"/>
</dbReference>
<name>A0A1M4XGY2_9CLOT</name>
<dbReference type="InterPro" id="IPR006096">
    <property type="entry name" value="Glu/Leu/Phe/Val/Trp_DH_C"/>
</dbReference>
<dbReference type="Gene3D" id="1.10.285.10">
    <property type="entry name" value="Glutamate Dehydrogenase, chain A, domain 3"/>
    <property type="match status" value="2"/>
</dbReference>
<dbReference type="InterPro" id="IPR050724">
    <property type="entry name" value="Glu_Leu_Phe_Val_DH"/>
</dbReference>
<dbReference type="Pfam" id="PF02812">
    <property type="entry name" value="ELFV_dehydrog_N"/>
    <property type="match status" value="1"/>
</dbReference>
<reference evidence="11 12" key="1">
    <citation type="submission" date="2016-11" db="EMBL/GenBank/DDBJ databases">
        <authorList>
            <person name="Jaros S."/>
            <person name="Januszkiewicz K."/>
            <person name="Wedrychowicz H."/>
        </authorList>
    </citation>
    <scope>NUCLEOTIDE SEQUENCE [LARGE SCALE GENOMIC DNA]</scope>
    <source>
        <strain evidence="11 12">DSM 2631</strain>
    </source>
</reference>
<dbReference type="STRING" id="1533.SAMN05443638_11829"/>
<evidence type="ECO:0000313" key="11">
    <source>
        <dbReference type="EMBL" id="SHE92678.1"/>
    </source>
</evidence>
<proteinExistence type="inferred from homology"/>
<feature type="binding site" evidence="7">
    <location>
        <position position="181"/>
    </location>
    <ligand>
        <name>substrate</name>
    </ligand>
</feature>
<evidence type="ECO:0000256" key="7">
    <source>
        <dbReference type="PIRSR" id="PIRSR000185-2"/>
    </source>
</evidence>
<dbReference type="FunFam" id="1.10.285.10:FF:000001">
    <property type="entry name" value="Glutamate dehydrogenase"/>
    <property type="match status" value="1"/>
</dbReference>
<keyword evidence="12" id="KW-1185">Reference proteome</keyword>
<dbReference type="SMART" id="SM00839">
    <property type="entry name" value="ELFV_dehydrog"/>
    <property type="match status" value="1"/>
</dbReference>
<dbReference type="EMBL" id="FQVM01000018">
    <property type="protein sequence ID" value="SHE92678.1"/>
    <property type="molecule type" value="Genomic_DNA"/>
</dbReference>
<dbReference type="NCBIfam" id="NF006929">
    <property type="entry name" value="PRK09414.1"/>
    <property type="match status" value="1"/>
</dbReference>
<keyword evidence="7" id="KW-0547">Nucleotide-binding</keyword>
<dbReference type="Pfam" id="PF00208">
    <property type="entry name" value="ELFV_dehydrog"/>
    <property type="match status" value="1"/>
</dbReference>
<dbReference type="FunFam" id="3.40.50.720:FF:000030">
    <property type="entry name" value="Glutamate dehydrogenase"/>
    <property type="match status" value="1"/>
</dbReference>
<comment type="subunit">
    <text evidence="2">Homohexamer.</text>
</comment>
<evidence type="ECO:0000256" key="1">
    <source>
        <dbReference type="ARBA" id="ARBA00006382"/>
    </source>
</evidence>
<dbReference type="GO" id="GO:0006537">
    <property type="term" value="P:glutamate biosynthetic process"/>
    <property type="evidence" value="ECO:0007669"/>
    <property type="project" value="UniProtKB-ARBA"/>
</dbReference>
<comment type="similarity">
    <text evidence="1 5 9">Belongs to the Glu/Leu/Phe/Val dehydrogenases family.</text>
</comment>
<dbReference type="PIRSF" id="PIRSF000185">
    <property type="entry name" value="Glu_DH"/>
    <property type="match status" value="1"/>
</dbReference>
<feature type="active site" description="Proton donor" evidence="6">
    <location>
        <position position="142"/>
    </location>
</feature>
<protein>
    <recommendedName>
        <fullName evidence="3 5">Glutamate dehydrogenase</fullName>
    </recommendedName>
</protein>
<dbReference type="SUPFAM" id="SSF51735">
    <property type="entry name" value="NAD(P)-binding Rossmann-fold domains"/>
    <property type="match status" value="1"/>
</dbReference>
<accession>A0A1M4XGY2</accession>
<dbReference type="GO" id="GO:0004354">
    <property type="term" value="F:glutamate dehydrogenase (NADP+) activity"/>
    <property type="evidence" value="ECO:0007669"/>
    <property type="project" value="TreeGrafter"/>
</dbReference>
<dbReference type="InterPro" id="IPR006097">
    <property type="entry name" value="Glu/Leu/Phe/Val/Trp_DH_dimer"/>
</dbReference>
<evidence type="ECO:0000256" key="9">
    <source>
        <dbReference type="RuleBase" id="RU004417"/>
    </source>
</evidence>
<evidence type="ECO:0000256" key="2">
    <source>
        <dbReference type="ARBA" id="ARBA00011643"/>
    </source>
</evidence>
<evidence type="ECO:0000256" key="6">
    <source>
        <dbReference type="PIRSR" id="PIRSR000185-1"/>
    </source>
</evidence>
<dbReference type="InterPro" id="IPR036291">
    <property type="entry name" value="NAD(P)-bd_dom_sf"/>
</dbReference>
<feature type="binding site" evidence="7">
    <location>
        <position position="106"/>
    </location>
    <ligand>
        <name>substrate</name>
    </ligand>
</feature>
<feature type="binding site" evidence="7">
    <location>
        <position position="130"/>
    </location>
    <ligand>
        <name>substrate</name>
    </ligand>
</feature>